<proteinExistence type="predicted"/>
<feature type="transmembrane region" description="Helical" evidence="6">
    <location>
        <begin position="7"/>
        <end position="25"/>
    </location>
</feature>
<evidence type="ECO:0000256" key="3">
    <source>
        <dbReference type="ARBA" id="ARBA00022692"/>
    </source>
</evidence>
<dbReference type="PANTHER" id="PTHR33932:SF4">
    <property type="entry name" value="NA(+)_H(+) ANTIPORTER SUBUNIT B"/>
    <property type="match status" value="1"/>
</dbReference>
<keyword evidence="9" id="KW-1185">Reference proteome</keyword>
<accession>A0A8D6PUH9</accession>
<dbReference type="PANTHER" id="PTHR33932">
    <property type="entry name" value="NA(+)/H(+) ANTIPORTER SUBUNIT B"/>
    <property type="match status" value="1"/>
</dbReference>
<evidence type="ECO:0000256" key="5">
    <source>
        <dbReference type="ARBA" id="ARBA00023136"/>
    </source>
</evidence>
<dbReference type="EMBL" id="LR792632">
    <property type="protein sequence ID" value="CAB3288936.1"/>
    <property type="molecule type" value="Genomic_DNA"/>
</dbReference>
<dbReference type="GO" id="GO:0005886">
    <property type="term" value="C:plasma membrane"/>
    <property type="evidence" value="ECO:0007669"/>
    <property type="project" value="UniProtKB-SubCell"/>
</dbReference>
<feature type="transmembrane region" description="Helical" evidence="6">
    <location>
        <begin position="221"/>
        <end position="244"/>
    </location>
</feature>
<feature type="transmembrane region" description="Helical" evidence="6">
    <location>
        <begin position="142"/>
        <end position="160"/>
    </location>
</feature>
<evidence type="ECO:0000259" key="7">
    <source>
        <dbReference type="Pfam" id="PF04039"/>
    </source>
</evidence>
<evidence type="ECO:0000313" key="8">
    <source>
        <dbReference type="EMBL" id="CAB3288936.1"/>
    </source>
</evidence>
<dbReference type="Proteomes" id="UP000679213">
    <property type="component" value="Chromosome I"/>
</dbReference>
<reference evidence="8 9" key="1">
    <citation type="submission" date="2020-04" db="EMBL/GenBank/DDBJ databases">
        <authorList>
            <consortium name="Genoscope - CEA"/>
            <person name="William W."/>
        </authorList>
    </citation>
    <scope>NUCLEOTIDE SEQUENCE [LARGE SCALE GENOMIC DNA]</scope>
    <source>
        <strain evidence="8 9">SG7</strain>
    </source>
</reference>
<dbReference type="Pfam" id="PF04039">
    <property type="entry name" value="MnhB"/>
    <property type="match status" value="1"/>
</dbReference>
<evidence type="ECO:0000313" key="9">
    <source>
        <dbReference type="Proteomes" id="UP000679213"/>
    </source>
</evidence>
<evidence type="ECO:0000256" key="4">
    <source>
        <dbReference type="ARBA" id="ARBA00022989"/>
    </source>
</evidence>
<feature type="transmembrane region" description="Helical" evidence="6">
    <location>
        <begin position="64"/>
        <end position="82"/>
    </location>
</feature>
<evidence type="ECO:0000256" key="2">
    <source>
        <dbReference type="ARBA" id="ARBA00022475"/>
    </source>
</evidence>
<comment type="subcellular location">
    <subcellularLocation>
        <location evidence="1">Cell membrane</location>
        <topology evidence="1">Multi-pass membrane protein</topology>
    </subcellularLocation>
</comment>
<dbReference type="GeneID" id="65883773"/>
<sequence>MSSKRDLVTAVSFFVFGASILYSLSNMHVNPGVNLVYLTHYIIPNYVCSVIFGWRAYDTLGECLVLVVAVMVSWVVFGKSLYDNTYLKELFKAPETDDYITLKGWGEYTPIIKFLAFPASVFMVALGIVTILGGHITPGGGFQGGALIASALILSVVAFGSKSPLWFDHKYLEKLEAIGALTYLLLGVVGMFIGGYYLFIFTSFDNISIFPAPKEIVTAGIIPYLNIAVGLKVLAGLSTAAFLLSCEKVIIERIEKSEEILNK</sequence>
<dbReference type="NCBIfam" id="NF009229">
    <property type="entry name" value="PRK12579.1"/>
    <property type="match status" value="1"/>
</dbReference>
<keyword evidence="4 6" id="KW-1133">Transmembrane helix</keyword>
<keyword evidence="5 6" id="KW-0472">Membrane</keyword>
<protein>
    <submittedName>
        <fullName evidence="8">Na+/H+ antiporter MnhB subunit-related protein</fullName>
    </submittedName>
</protein>
<keyword evidence="2" id="KW-1003">Cell membrane</keyword>
<feature type="domain" description="Na+/H+ antiporter MnhB subunit-related protein" evidence="7">
    <location>
        <begin position="112"/>
        <end position="238"/>
    </location>
</feature>
<dbReference type="KEGG" id="mesg:MLAUSG7_0973"/>
<feature type="transmembrane region" description="Helical" evidence="6">
    <location>
        <begin position="114"/>
        <end position="136"/>
    </location>
</feature>
<keyword evidence="3 6" id="KW-0812">Transmembrane</keyword>
<dbReference type="InterPro" id="IPR050622">
    <property type="entry name" value="CPA3_antiporter_subunitB"/>
</dbReference>
<name>A0A8D6PUH9_9EURY</name>
<evidence type="ECO:0000256" key="6">
    <source>
        <dbReference type="SAM" id="Phobius"/>
    </source>
</evidence>
<feature type="transmembrane region" description="Helical" evidence="6">
    <location>
        <begin position="181"/>
        <end position="201"/>
    </location>
</feature>
<dbReference type="AlphaFoldDB" id="A0A8D6PUH9"/>
<organism evidence="8 9">
    <name type="scientific">Methanocaldococcus lauensis</name>
    <dbReference type="NCBI Taxonomy" id="2546128"/>
    <lineage>
        <taxon>Archaea</taxon>
        <taxon>Methanobacteriati</taxon>
        <taxon>Methanobacteriota</taxon>
        <taxon>Methanomada group</taxon>
        <taxon>Methanococci</taxon>
        <taxon>Methanococcales</taxon>
        <taxon>Methanocaldococcaceae</taxon>
        <taxon>Methanocaldococcus</taxon>
    </lineage>
</organism>
<dbReference type="InterPro" id="IPR007182">
    <property type="entry name" value="MnhB"/>
</dbReference>
<dbReference type="RefSeq" id="WP_214399347.1">
    <property type="nucleotide sequence ID" value="NZ_LR792632.1"/>
</dbReference>
<evidence type="ECO:0000256" key="1">
    <source>
        <dbReference type="ARBA" id="ARBA00004651"/>
    </source>
</evidence>
<gene>
    <name evidence="8" type="ORF">MLAUSG7_0973</name>
</gene>